<evidence type="ECO:0000313" key="1">
    <source>
        <dbReference type="EMBL" id="BAD54907.1"/>
    </source>
</evidence>
<dbReference type="GeneID" id="61130908"/>
<gene>
    <name evidence="1" type="ordered locus">NFA_650</name>
</gene>
<dbReference type="HOGENOM" id="CLU_2899643_0_0_11"/>
<dbReference type="EMBL" id="AP006618">
    <property type="protein sequence ID" value="BAD54907.1"/>
    <property type="molecule type" value="Genomic_DNA"/>
</dbReference>
<organism evidence="1 2">
    <name type="scientific">Nocardia farcinica (strain IFM 10152)</name>
    <dbReference type="NCBI Taxonomy" id="247156"/>
    <lineage>
        <taxon>Bacteria</taxon>
        <taxon>Bacillati</taxon>
        <taxon>Actinomycetota</taxon>
        <taxon>Actinomycetes</taxon>
        <taxon>Mycobacteriales</taxon>
        <taxon>Nocardiaceae</taxon>
        <taxon>Nocardia</taxon>
    </lineage>
</organism>
<accession>Q5Z3T4</accession>
<dbReference type="OrthoDB" id="4571798at2"/>
<protein>
    <submittedName>
        <fullName evidence="1">Uncharacterized protein</fullName>
    </submittedName>
</protein>
<proteinExistence type="predicted"/>
<dbReference type="KEGG" id="nfa:NFA_650"/>
<dbReference type="Proteomes" id="UP000006820">
    <property type="component" value="Chromosome"/>
</dbReference>
<evidence type="ECO:0000313" key="2">
    <source>
        <dbReference type="Proteomes" id="UP000006820"/>
    </source>
</evidence>
<reference evidence="1 2" key="1">
    <citation type="journal article" date="2004" name="Proc. Natl. Acad. Sci. U.S.A.">
        <title>The complete genomic sequence of Nocardia farcinica IFM 10152.</title>
        <authorList>
            <person name="Ishikawa J."/>
            <person name="Yamashita A."/>
            <person name="Mikami Y."/>
            <person name="Hoshino Y."/>
            <person name="Kurita H."/>
            <person name="Hotta K."/>
            <person name="Shiba T."/>
            <person name="Hattori M."/>
        </authorList>
    </citation>
    <scope>NUCLEOTIDE SEQUENCE [LARGE SCALE GENOMIC DNA]</scope>
    <source>
        <strain evidence="1 2">IFM 10152</strain>
    </source>
</reference>
<dbReference type="STRING" id="247156.NFA_650"/>
<dbReference type="RefSeq" id="WP_011206594.1">
    <property type="nucleotide sequence ID" value="NC_006361.1"/>
</dbReference>
<dbReference type="AlphaFoldDB" id="Q5Z3T4"/>
<name>Q5Z3T4_NOCFA</name>
<sequence length="62" mass="7268">MSWIRDYCEQRSFILDEPHAAGLVKLHATCDPPCPRQRAAQAYLDEIRRREDDQRNRPTAIS</sequence>
<keyword evidence="2" id="KW-1185">Reference proteome</keyword>